<dbReference type="Proteomes" id="UP001610446">
    <property type="component" value="Unassembled WGS sequence"/>
</dbReference>
<organism evidence="3 4">
    <name type="scientific">Aspergillus pseudoustus</name>
    <dbReference type="NCBI Taxonomy" id="1810923"/>
    <lineage>
        <taxon>Eukaryota</taxon>
        <taxon>Fungi</taxon>
        <taxon>Dikarya</taxon>
        <taxon>Ascomycota</taxon>
        <taxon>Pezizomycotina</taxon>
        <taxon>Eurotiomycetes</taxon>
        <taxon>Eurotiomycetidae</taxon>
        <taxon>Eurotiales</taxon>
        <taxon>Aspergillaceae</taxon>
        <taxon>Aspergillus</taxon>
        <taxon>Aspergillus subgen. Nidulantes</taxon>
    </lineage>
</organism>
<proteinExistence type="predicted"/>
<dbReference type="Gene3D" id="1.10.1520.10">
    <property type="entry name" value="Ribonuclease III domain"/>
    <property type="match status" value="1"/>
</dbReference>
<evidence type="ECO:0000313" key="3">
    <source>
        <dbReference type="EMBL" id="KAL2831924.1"/>
    </source>
</evidence>
<evidence type="ECO:0000313" key="4">
    <source>
        <dbReference type="Proteomes" id="UP001610446"/>
    </source>
</evidence>
<gene>
    <name evidence="3" type="ORF">BJY01DRAFT_254064</name>
</gene>
<comment type="caution">
    <text evidence="3">The sequence shown here is derived from an EMBL/GenBank/DDBJ whole genome shotgun (WGS) entry which is preliminary data.</text>
</comment>
<name>A0ABR4IVX1_9EURO</name>
<keyword evidence="4" id="KW-1185">Reference proteome</keyword>
<dbReference type="InterPro" id="IPR000999">
    <property type="entry name" value="RNase_III_dom"/>
</dbReference>
<feature type="region of interest" description="Disordered" evidence="1">
    <location>
        <begin position="281"/>
        <end position="300"/>
    </location>
</feature>
<dbReference type="EMBL" id="JBFXLU010000272">
    <property type="protein sequence ID" value="KAL2831924.1"/>
    <property type="molecule type" value="Genomic_DNA"/>
</dbReference>
<feature type="domain" description="RNase III" evidence="2">
    <location>
        <begin position="7"/>
        <end position="126"/>
    </location>
</feature>
<sequence>MATDEHIRTVERVIGYIFRQRWLIRQALTAAGAEEHNYDGNRQLSQLGASLMDTILAILVYNTGVNRGRTAKLRQLFLNKEHYSTIAKRTGIDQCIKWNERTALDSPEVHRKCINAIIAAVLLDSFSLKTTLMATIRMFTTGNESLRLLAGDPDLRDSLLGVLEGIMARDAGTINPAVLSGPTTDYQKGYPLVFNICDLSPPIPLVDNIEPQQDPYMTTESQFLDDFNDLDMIQQTPFPSWSLGPGPVLSLTEGISTDASASPIQNAVRSLPSVESVIKGNKRTYQDTSKQNKRKASLRDGKEASTMIEEFLAQERAKCKDERLLPEHTYFDMNTQNATSKFEGSLAVLLVTIAAPQRIASLCDIICCARVEKPLRKYALRGEIIPSERVKMILELDEKVAGAQLVQWYHIIALFEACGGPETRSVTRFVNNMPTTFQPQRRGCFGNPANRDDANVAQTMMEEIYPDLQAGTVEYRTKLATFKKLRQLGKRLHLLVEKFGRGVLGLMMPFSCENGTHRPLPDFKILNLRNSVFDEFVQLLDDSQGDILRQFSVAVFPPLWALLQGRLEEEELFSLERVGRDKILELTKGSPDLLRLIS</sequence>
<dbReference type="SUPFAM" id="SSF69065">
    <property type="entry name" value="RNase III domain-like"/>
    <property type="match status" value="1"/>
</dbReference>
<accession>A0ABR4IVX1</accession>
<reference evidence="3 4" key="1">
    <citation type="submission" date="2024-07" db="EMBL/GenBank/DDBJ databases">
        <title>Section-level genome sequencing and comparative genomics of Aspergillus sections Usti and Cavernicolus.</title>
        <authorList>
            <consortium name="Lawrence Berkeley National Laboratory"/>
            <person name="Nybo J.L."/>
            <person name="Vesth T.C."/>
            <person name="Theobald S."/>
            <person name="Frisvad J.C."/>
            <person name="Larsen T.O."/>
            <person name="Kjaerboelling I."/>
            <person name="Rothschild-Mancinelli K."/>
            <person name="Lyhne E.K."/>
            <person name="Kogle M.E."/>
            <person name="Barry K."/>
            <person name="Clum A."/>
            <person name="Na H."/>
            <person name="Ledsgaard L."/>
            <person name="Lin J."/>
            <person name="Lipzen A."/>
            <person name="Kuo A."/>
            <person name="Riley R."/>
            <person name="Mondo S."/>
            <person name="Labutti K."/>
            <person name="Haridas S."/>
            <person name="Pangalinan J."/>
            <person name="Salamov A.A."/>
            <person name="Simmons B.A."/>
            <person name="Magnuson J.K."/>
            <person name="Chen J."/>
            <person name="Drula E."/>
            <person name="Henrissat B."/>
            <person name="Wiebenga A."/>
            <person name="Lubbers R.J."/>
            <person name="Gomes A.C."/>
            <person name="Makela M.R."/>
            <person name="Stajich J."/>
            <person name="Grigoriev I.V."/>
            <person name="Mortensen U.H."/>
            <person name="De Vries R.P."/>
            <person name="Baker S.E."/>
            <person name="Andersen M.R."/>
        </authorList>
    </citation>
    <scope>NUCLEOTIDE SEQUENCE [LARGE SCALE GENOMIC DNA]</scope>
    <source>
        <strain evidence="3 4">CBS 123904</strain>
    </source>
</reference>
<evidence type="ECO:0000259" key="2">
    <source>
        <dbReference type="PROSITE" id="PS50142"/>
    </source>
</evidence>
<protein>
    <recommendedName>
        <fullName evidence="2">RNase III domain-containing protein</fullName>
    </recommendedName>
</protein>
<dbReference type="InterPro" id="IPR036389">
    <property type="entry name" value="RNase_III_sf"/>
</dbReference>
<evidence type="ECO:0000256" key="1">
    <source>
        <dbReference type="SAM" id="MobiDB-lite"/>
    </source>
</evidence>
<dbReference type="PROSITE" id="PS50142">
    <property type="entry name" value="RNASE_3_2"/>
    <property type="match status" value="1"/>
</dbReference>